<protein>
    <recommendedName>
        <fullName evidence="3">Gamma-glutamylcyclotransferase AIG2-like domain-containing protein</fullName>
    </recommendedName>
</protein>
<keyword evidence="2" id="KW-1185">Reference proteome</keyword>
<dbReference type="EMBL" id="JBHFEH010000001">
    <property type="protein sequence ID" value="KAL2058770.1"/>
    <property type="molecule type" value="Genomic_DNA"/>
</dbReference>
<name>A0ABR4BM39_9LECA</name>
<comment type="caution">
    <text evidence="1">The sequence shown here is derived from an EMBL/GenBank/DDBJ whole genome shotgun (WGS) entry which is preliminary data.</text>
</comment>
<proteinExistence type="predicted"/>
<accession>A0ABR4BM39</accession>
<evidence type="ECO:0000313" key="2">
    <source>
        <dbReference type="Proteomes" id="UP001590951"/>
    </source>
</evidence>
<reference evidence="1 2" key="1">
    <citation type="submission" date="2024-09" db="EMBL/GenBank/DDBJ databases">
        <title>Rethinking Asexuality: The Enigmatic Case of Functional Sexual Genes in Lepraria (Stereocaulaceae).</title>
        <authorList>
            <person name="Doellman M."/>
            <person name="Sun Y."/>
            <person name="Barcenas-Pena A."/>
            <person name="Lumbsch H.T."/>
            <person name="Grewe F."/>
        </authorList>
    </citation>
    <scope>NUCLEOTIDE SEQUENCE [LARGE SCALE GENOMIC DNA]</scope>
    <source>
        <strain evidence="1 2">Grewe 0041</strain>
    </source>
</reference>
<evidence type="ECO:0008006" key="3">
    <source>
        <dbReference type="Google" id="ProtNLM"/>
    </source>
</evidence>
<sequence>MSNFPVLYFFYGTLYGTLSNPKFLAKKSKLAEQPEIPKASIRGWRLKMWGEYKALVGRKATEHDILVEGKAH</sequence>
<dbReference type="Proteomes" id="UP001590951">
    <property type="component" value="Unassembled WGS sequence"/>
</dbReference>
<gene>
    <name evidence="1" type="ORF">ABVK25_000061</name>
</gene>
<organism evidence="1 2">
    <name type="scientific">Lepraria finkii</name>
    <dbReference type="NCBI Taxonomy" id="1340010"/>
    <lineage>
        <taxon>Eukaryota</taxon>
        <taxon>Fungi</taxon>
        <taxon>Dikarya</taxon>
        <taxon>Ascomycota</taxon>
        <taxon>Pezizomycotina</taxon>
        <taxon>Lecanoromycetes</taxon>
        <taxon>OSLEUM clade</taxon>
        <taxon>Lecanoromycetidae</taxon>
        <taxon>Lecanorales</taxon>
        <taxon>Lecanorineae</taxon>
        <taxon>Stereocaulaceae</taxon>
        <taxon>Lepraria</taxon>
    </lineage>
</organism>
<evidence type="ECO:0000313" key="1">
    <source>
        <dbReference type="EMBL" id="KAL2058770.1"/>
    </source>
</evidence>